<dbReference type="InterPro" id="IPR027417">
    <property type="entry name" value="P-loop_NTPase"/>
</dbReference>
<dbReference type="SUPFAM" id="SSF52540">
    <property type="entry name" value="P-loop containing nucleoside triphosphate hydrolases"/>
    <property type="match status" value="1"/>
</dbReference>
<dbReference type="AlphaFoldDB" id="A0AA46DZ46"/>
<dbReference type="SMART" id="SM00382">
    <property type="entry name" value="AAA"/>
    <property type="match status" value="1"/>
</dbReference>
<evidence type="ECO:0000259" key="5">
    <source>
        <dbReference type="PROSITE" id="PS50893"/>
    </source>
</evidence>
<evidence type="ECO:0000313" key="7">
    <source>
        <dbReference type="Proteomes" id="UP000294678"/>
    </source>
</evidence>
<dbReference type="InterPro" id="IPR050086">
    <property type="entry name" value="MetN_ABC_transporter-like"/>
</dbReference>
<dbReference type="PROSITE" id="PS00211">
    <property type="entry name" value="ABC_TRANSPORTER_1"/>
    <property type="match status" value="1"/>
</dbReference>
<dbReference type="GO" id="GO:0005524">
    <property type="term" value="F:ATP binding"/>
    <property type="evidence" value="ECO:0007669"/>
    <property type="project" value="UniProtKB-KW"/>
</dbReference>
<dbReference type="PIRSF" id="PIRSF039085">
    <property type="entry name" value="ABC_ATPase_HisP"/>
    <property type="match status" value="1"/>
</dbReference>
<feature type="domain" description="ABC transporter" evidence="5">
    <location>
        <begin position="4"/>
        <end position="243"/>
    </location>
</feature>
<dbReference type="Proteomes" id="UP000294678">
    <property type="component" value="Unassembled WGS sequence"/>
</dbReference>
<organism evidence="6 7">
    <name type="scientific">Hypnocyclicus thermotrophus</name>
    <dbReference type="NCBI Taxonomy" id="1627895"/>
    <lineage>
        <taxon>Bacteria</taxon>
        <taxon>Fusobacteriati</taxon>
        <taxon>Fusobacteriota</taxon>
        <taxon>Fusobacteriia</taxon>
        <taxon>Fusobacteriales</taxon>
        <taxon>Fusobacteriaceae</taxon>
        <taxon>Hypnocyclicus</taxon>
    </lineage>
</organism>
<evidence type="ECO:0000256" key="1">
    <source>
        <dbReference type="ARBA" id="ARBA00005417"/>
    </source>
</evidence>
<keyword evidence="4 6" id="KW-0067">ATP-binding</keyword>
<keyword evidence="3" id="KW-0547">Nucleotide-binding</keyword>
<reference evidence="6 7" key="1">
    <citation type="submission" date="2019-03" db="EMBL/GenBank/DDBJ databases">
        <title>Genomic Encyclopedia of Type Strains, Phase IV (KMG-IV): sequencing the most valuable type-strain genomes for metagenomic binning, comparative biology and taxonomic classification.</title>
        <authorList>
            <person name="Goeker M."/>
        </authorList>
    </citation>
    <scope>NUCLEOTIDE SEQUENCE [LARGE SCALE GENOMIC DNA]</scope>
    <source>
        <strain evidence="6 7">DSM 100055</strain>
    </source>
</reference>
<dbReference type="GO" id="GO:0016887">
    <property type="term" value="F:ATP hydrolysis activity"/>
    <property type="evidence" value="ECO:0007669"/>
    <property type="project" value="InterPro"/>
</dbReference>
<keyword evidence="2" id="KW-0813">Transport</keyword>
<protein>
    <submittedName>
        <fullName evidence="6">Amino acid ABC transporter ATP-binding protein (PAAT family)</fullName>
    </submittedName>
</protein>
<dbReference type="PROSITE" id="PS50893">
    <property type="entry name" value="ABC_TRANSPORTER_2"/>
    <property type="match status" value="1"/>
</dbReference>
<dbReference type="Gene3D" id="3.40.50.300">
    <property type="entry name" value="P-loop containing nucleotide triphosphate hydrolases"/>
    <property type="match status" value="1"/>
</dbReference>
<comment type="similarity">
    <text evidence="1">Belongs to the ABC transporter superfamily.</text>
</comment>
<keyword evidence="7" id="KW-1185">Reference proteome</keyword>
<sequence>MDIIQLENITKYYGDFKVLDNISLNIKKGEIISIIGPSGSGKSTLLRSLIQLEKINSGKLIVENTIIFDNNKKIDKKLKKDILLKMGMIFQNFNLFPHKTVLENVCEPLILVNKTDKKEARKTAIDLLKKVQMDGKENNYPDEISGGQKQRVAIARALALNPDIILFDEPTSALDPELVNEVLNVIKNLADGNITMLIVSHQMNFVKEISDRIIFMDKGKVLTIDTPKNIFSSENKRINDFFSIIKK</sequence>
<accession>A0AA46DZ46</accession>
<dbReference type="PANTHER" id="PTHR43166:SF4">
    <property type="entry name" value="PHOSPHONATES IMPORT ATP-BINDING PROTEIN PHNC"/>
    <property type="match status" value="1"/>
</dbReference>
<dbReference type="InterPro" id="IPR030679">
    <property type="entry name" value="ABC_ATPase_HisP-typ"/>
</dbReference>
<dbReference type="PANTHER" id="PTHR43166">
    <property type="entry name" value="AMINO ACID IMPORT ATP-BINDING PROTEIN"/>
    <property type="match status" value="1"/>
</dbReference>
<dbReference type="Pfam" id="PF00005">
    <property type="entry name" value="ABC_tran"/>
    <property type="match status" value="1"/>
</dbReference>
<dbReference type="GO" id="GO:0015424">
    <property type="term" value="F:ABC-type amino acid transporter activity"/>
    <property type="evidence" value="ECO:0007669"/>
    <property type="project" value="InterPro"/>
</dbReference>
<evidence type="ECO:0000313" key="6">
    <source>
        <dbReference type="EMBL" id="TDT71404.1"/>
    </source>
</evidence>
<comment type="caution">
    <text evidence="6">The sequence shown here is derived from an EMBL/GenBank/DDBJ whole genome shotgun (WGS) entry which is preliminary data.</text>
</comment>
<name>A0AA46DZ46_9FUSO</name>
<evidence type="ECO:0000256" key="4">
    <source>
        <dbReference type="ARBA" id="ARBA00022840"/>
    </source>
</evidence>
<proteinExistence type="inferred from homology"/>
<dbReference type="EMBL" id="SOBG01000003">
    <property type="protein sequence ID" value="TDT71404.1"/>
    <property type="molecule type" value="Genomic_DNA"/>
</dbReference>
<evidence type="ECO:0000256" key="3">
    <source>
        <dbReference type="ARBA" id="ARBA00022741"/>
    </source>
</evidence>
<dbReference type="InterPro" id="IPR003439">
    <property type="entry name" value="ABC_transporter-like_ATP-bd"/>
</dbReference>
<gene>
    <name evidence="6" type="ORF">EV215_0777</name>
</gene>
<dbReference type="InterPro" id="IPR003593">
    <property type="entry name" value="AAA+_ATPase"/>
</dbReference>
<dbReference type="InterPro" id="IPR017871">
    <property type="entry name" value="ABC_transporter-like_CS"/>
</dbReference>
<evidence type="ECO:0000256" key="2">
    <source>
        <dbReference type="ARBA" id="ARBA00022448"/>
    </source>
</evidence>